<proteinExistence type="predicted"/>
<evidence type="ECO:0000313" key="1">
    <source>
        <dbReference type="EMBL" id="KJV80116.1"/>
    </source>
</evidence>
<comment type="caution">
    <text evidence="1">The sequence shown here is derived from an EMBL/GenBank/DDBJ whole genome shotgun (WGS) entry which is preliminary data.</text>
</comment>
<organism evidence="1 2">
    <name type="scientific">Anaplasma phagocytophilum str. CRT53-1</name>
    <dbReference type="NCBI Taxonomy" id="1359157"/>
    <lineage>
        <taxon>Bacteria</taxon>
        <taxon>Pseudomonadati</taxon>
        <taxon>Pseudomonadota</taxon>
        <taxon>Alphaproteobacteria</taxon>
        <taxon>Rickettsiales</taxon>
        <taxon>Anaplasmataceae</taxon>
        <taxon>Anaplasma</taxon>
        <taxon>phagocytophilum group</taxon>
    </lineage>
</organism>
<dbReference type="Proteomes" id="UP000033722">
    <property type="component" value="Unassembled WGS sequence"/>
</dbReference>
<dbReference type="EMBL" id="LAOD01000039">
    <property type="protein sequence ID" value="KJV80116.1"/>
    <property type="molecule type" value="Genomic_DNA"/>
</dbReference>
<accession>A0A0F3PJL5</accession>
<evidence type="ECO:0000313" key="2">
    <source>
        <dbReference type="Proteomes" id="UP000033722"/>
    </source>
</evidence>
<dbReference type="AlphaFoldDB" id="A0A0F3PJL5"/>
<dbReference type="PATRIC" id="fig|1359157.3.peg.1498"/>
<name>A0A0F3PJL5_ANAPH</name>
<sequence>MIEGIPIAPYAKAGTFPPYQGTINERYTSNVGKSIPVYL</sequence>
<gene>
    <name evidence="1" type="ORF">APHCRT_1591</name>
</gene>
<protein>
    <submittedName>
        <fullName evidence="1">Uncharacterized protein</fullName>
    </submittedName>
</protein>
<reference evidence="1 2" key="1">
    <citation type="submission" date="2015-01" db="EMBL/GenBank/DDBJ databases">
        <title>Genome Sequencing of Rickettsiales.</title>
        <authorList>
            <person name="Daugherty S.C."/>
            <person name="Su Q."/>
            <person name="Abolude K."/>
            <person name="Beier-Sexton M."/>
            <person name="Carlyon J.A."/>
            <person name="Carter R."/>
            <person name="Day N.P."/>
            <person name="Dumler S.J."/>
            <person name="Dyachenko V."/>
            <person name="Godinez A."/>
            <person name="Kurtti T.J."/>
            <person name="Lichay M."/>
            <person name="Mullins K.E."/>
            <person name="Ott S."/>
            <person name="Pappas-Brown V."/>
            <person name="Paris D.H."/>
            <person name="Patel P."/>
            <person name="Richards A.L."/>
            <person name="Sadzewicz L."/>
            <person name="Sears K."/>
            <person name="Seidman D."/>
            <person name="Sengamalay N."/>
            <person name="Stenos J."/>
            <person name="Tallon L.J."/>
            <person name="Vincent G."/>
            <person name="Fraser C.M."/>
            <person name="Munderloh U."/>
            <person name="Dunning-Hotopp J.C."/>
        </authorList>
    </citation>
    <scope>NUCLEOTIDE SEQUENCE [LARGE SCALE GENOMIC DNA]</scope>
    <source>
        <strain evidence="1 2">CRT53-1</strain>
    </source>
</reference>